<dbReference type="SMART" id="SM00220">
    <property type="entry name" value="S_TKc"/>
    <property type="match status" value="1"/>
</dbReference>
<keyword evidence="1" id="KW-0723">Serine/threonine-protein kinase</keyword>
<dbReference type="Pfam" id="PF00069">
    <property type="entry name" value="Pkinase"/>
    <property type="match status" value="1"/>
</dbReference>
<dbReference type="FunFam" id="1.10.510.10:FF:000693">
    <property type="entry name" value="Serine/threonine protein kinase, putative"/>
    <property type="match status" value="1"/>
</dbReference>
<dbReference type="SUPFAM" id="SSF56112">
    <property type="entry name" value="Protein kinase-like (PK-like)"/>
    <property type="match status" value="1"/>
</dbReference>
<evidence type="ECO:0000256" key="6">
    <source>
        <dbReference type="SAM" id="MobiDB-lite"/>
    </source>
</evidence>
<dbReference type="AlphaFoldDB" id="A0A6A7BTW6"/>
<evidence type="ECO:0000256" key="2">
    <source>
        <dbReference type="ARBA" id="ARBA00022679"/>
    </source>
</evidence>
<keyword evidence="3" id="KW-0547">Nucleotide-binding</keyword>
<gene>
    <name evidence="8" type="ORF">K470DRAFT_300753</name>
</gene>
<sequence>MNCMRDGFLPGRLLGGRFLTVAPLNHGSFGMVFTATDLTTEQDVAIKCMPKSSGAPLDQCPVLAVDDRSEELKIHSRLRPHRHIVNLIHHFETEHHQYMALELCGNGDLYEAIRIGRGPLETEHVRDFMLQLVDAVEYLHANGVFHRDIKPENIFLTSRGDMKLGDFGLATTDSWSTEYAVGSDRYMAPEQFAPLPGSYGYSTAAADIWAIGIVLLNILFQRNPFARPNHDDPLFADYARDRQSLFDVFPTMSQDTYNVLVHSLSLDPSQRSLSALRDALKAVISFTTDDETLDDFCTAEQTDGVMATVAREPLRTPSIVSPSVGQDFHWEQAGAFPSSWEVASNRDSGFGASYNISSGTTAASNYGLGLSYDSESVSNSLPISINRPMPLSWTGGLSKSWSDLYEEDHPITPRPTSEDGHGSITPRPDRYGREATASPLRRLVESERREPPRMRGAALLDKWAALGQFRRTGQELSPTRRRSSAVRWEMDNNWREHKPNHSKPKTFMDAELDDYGELKWMGIA</sequence>
<evidence type="ECO:0000256" key="5">
    <source>
        <dbReference type="ARBA" id="ARBA00022840"/>
    </source>
</evidence>
<evidence type="ECO:0000256" key="4">
    <source>
        <dbReference type="ARBA" id="ARBA00022777"/>
    </source>
</evidence>
<keyword evidence="9" id="KW-1185">Reference proteome</keyword>
<dbReference type="GO" id="GO:0005524">
    <property type="term" value="F:ATP binding"/>
    <property type="evidence" value="ECO:0007669"/>
    <property type="project" value="UniProtKB-KW"/>
</dbReference>
<name>A0A6A7BTW6_9PEZI</name>
<evidence type="ECO:0000256" key="3">
    <source>
        <dbReference type="ARBA" id="ARBA00022741"/>
    </source>
</evidence>
<evidence type="ECO:0000259" key="7">
    <source>
        <dbReference type="PROSITE" id="PS50011"/>
    </source>
</evidence>
<organism evidence="8 9">
    <name type="scientific">Piedraia hortae CBS 480.64</name>
    <dbReference type="NCBI Taxonomy" id="1314780"/>
    <lineage>
        <taxon>Eukaryota</taxon>
        <taxon>Fungi</taxon>
        <taxon>Dikarya</taxon>
        <taxon>Ascomycota</taxon>
        <taxon>Pezizomycotina</taxon>
        <taxon>Dothideomycetes</taxon>
        <taxon>Dothideomycetidae</taxon>
        <taxon>Capnodiales</taxon>
        <taxon>Piedraiaceae</taxon>
        <taxon>Piedraia</taxon>
    </lineage>
</organism>
<feature type="compositionally biased region" description="Basic and acidic residues" evidence="6">
    <location>
        <begin position="408"/>
        <end position="433"/>
    </location>
</feature>
<feature type="domain" description="Protein kinase" evidence="7">
    <location>
        <begin position="18"/>
        <end position="284"/>
    </location>
</feature>
<dbReference type="EMBL" id="MU006006">
    <property type="protein sequence ID" value="KAF2858624.1"/>
    <property type="molecule type" value="Genomic_DNA"/>
</dbReference>
<dbReference type="InterPro" id="IPR011009">
    <property type="entry name" value="Kinase-like_dom_sf"/>
</dbReference>
<keyword evidence="2" id="KW-0808">Transferase</keyword>
<dbReference type="OrthoDB" id="4062651at2759"/>
<feature type="region of interest" description="Disordered" evidence="6">
    <location>
        <begin position="408"/>
        <end position="437"/>
    </location>
</feature>
<dbReference type="Proteomes" id="UP000799421">
    <property type="component" value="Unassembled WGS sequence"/>
</dbReference>
<protein>
    <submittedName>
        <fullName evidence="8">Kinase-like protein</fullName>
    </submittedName>
</protein>
<reference evidence="8" key="1">
    <citation type="journal article" date="2020" name="Stud. Mycol.">
        <title>101 Dothideomycetes genomes: a test case for predicting lifestyles and emergence of pathogens.</title>
        <authorList>
            <person name="Haridas S."/>
            <person name="Albert R."/>
            <person name="Binder M."/>
            <person name="Bloem J."/>
            <person name="Labutti K."/>
            <person name="Salamov A."/>
            <person name="Andreopoulos B."/>
            <person name="Baker S."/>
            <person name="Barry K."/>
            <person name="Bills G."/>
            <person name="Bluhm B."/>
            <person name="Cannon C."/>
            <person name="Castanera R."/>
            <person name="Culley D."/>
            <person name="Daum C."/>
            <person name="Ezra D."/>
            <person name="Gonzalez J."/>
            <person name="Henrissat B."/>
            <person name="Kuo A."/>
            <person name="Liang C."/>
            <person name="Lipzen A."/>
            <person name="Lutzoni F."/>
            <person name="Magnuson J."/>
            <person name="Mondo S."/>
            <person name="Nolan M."/>
            <person name="Ohm R."/>
            <person name="Pangilinan J."/>
            <person name="Park H.-J."/>
            <person name="Ramirez L."/>
            <person name="Alfaro M."/>
            <person name="Sun H."/>
            <person name="Tritt A."/>
            <person name="Yoshinaga Y."/>
            <person name="Zwiers L.-H."/>
            <person name="Turgeon B."/>
            <person name="Goodwin S."/>
            <person name="Spatafora J."/>
            <person name="Crous P."/>
            <person name="Grigoriev I."/>
        </authorList>
    </citation>
    <scope>NUCLEOTIDE SEQUENCE</scope>
    <source>
        <strain evidence="8">CBS 480.64</strain>
    </source>
</reference>
<proteinExistence type="predicted"/>
<dbReference type="InterPro" id="IPR000719">
    <property type="entry name" value="Prot_kinase_dom"/>
</dbReference>
<evidence type="ECO:0000256" key="1">
    <source>
        <dbReference type="ARBA" id="ARBA00022527"/>
    </source>
</evidence>
<dbReference type="PANTHER" id="PTHR24345">
    <property type="entry name" value="SERINE/THREONINE-PROTEIN KINASE PLK"/>
    <property type="match status" value="1"/>
</dbReference>
<evidence type="ECO:0000313" key="8">
    <source>
        <dbReference type="EMBL" id="KAF2858624.1"/>
    </source>
</evidence>
<dbReference type="InterPro" id="IPR008271">
    <property type="entry name" value="Ser/Thr_kinase_AS"/>
</dbReference>
<dbReference type="PROSITE" id="PS00108">
    <property type="entry name" value="PROTEIN_KINASE_ST"/>
    <property type="match status" value="1"/>
</dbReference>
<evidence type="ECO:0000313" key="9">
    <source>
        <dbReference type="Proteomes" id="UP000799421"/>
    </source>
</evidence>
<dbReference type="PROSITE" id="PS50011">
    <property type="entry name" value="PROTEIN_KINASE_DOM"/>
    <property type="match status" value="1"/>
</dbReference>
<dbReference type="GO" id="GO:0005634">
    <property type="term" value="C:nucleus"/>
    <property type="evidence" value="ECO:0007669"/>
    <property type="project" value="TreeGrafter"/>
</dbReference>
<dbReference type="PANTHER" id="PTHR24345:SF91">
    <property type="entry name" value="SERINE_THREONINE-PROTEIN KINASE PLK4"/>
    <property type="match status" value="1"/>
</dbReference>
<keyword evidence="5" id="KW-0067">ATP-binding</keyword>
<dbReference type="Gene3D" id="1.10.510.10">
    <property type="entry name" value="Transferase(Phosphotransferase) domain 1"/>
    <property type="match status" value="1"/>
</dbReference>
<keyword evidence="4 8" id="KW-0418">Kinase</keyword>
<dbReference type="GO" id="GO:0004674">
    <property type="term" value="F:protein serine/threonine kinase activity"/>
    <property type="evidence" value="ECO:0007669"/>
    <property type="project" value="UniProtKB-KW"/>
</dbReference>
<accession>A0A6A7BTW6</accession>